<evidence type="ECO:0000313" key="2">
    <source>
        <dbReference type="Proteomes" id="UP000218102"/>
    </source>
</evidence>
<organism evidence="1 2">
    <name type="scientific">Pseudomonas plecoglossicida</name>
    <dbReference type="NCBI Taxonomy" id="70775"/>
    <lineage>
        <taxon>Bacteria</taxon>
        <taxon>Pseudomonadati</taxon>
        <taxon>Pseudomonadota</taxon>
        <taxon>Gammaproteobacteria</taxon>
        <taxon>Pseudomonadales</taxon>
        <taxon>Pseudomonadaceae</taxon>
        <taxon>Pseudomonas</taxon>
    </lineage>
</organism>
<name>A0A2A3LZS2_PSEDL</name>
<gene>
    <name evidence="1" type="ORF">CMV24_22770</name>
</gene>
<accession>A0A2A3LZS2</accession>
<comment type="caution">
    <text evidence="1">The sequence shown here is derived from an EMBL/GenBank/DDBJ whole genome shotgun (WGS) entry which is preliminary data.</text>
</comment>
<dbReference type="AlphaFoldDB" id="A0A2A3LZS2"/>
<proteinExistence type="predicted"/>
<protein>
    <submittedName>
        <fullName evidence="1">Uncharacterized protein</fullName>
    </submittedName>
</protein>
<sequence>MGVVRLVHIPLEQIGFTNVAIFSRLVLSSSPMTTSSLSKRVHRIEYKCSPRENNCMSCMHKQHLDMMAPSHRNVG</sequence>
<reference evidence="1 2" key="1">
    <citation type="submission" date="2017-09" db="EMBL/GenBank/DDBJ databases">
        <authorList>
            <person name="Ehlers B."/>
            <person name="Leendertz F.H."/>
        </authorList>
    </citation>
    <scope>NUCLEOTIDE SEQUENCE [LARGE SCALE GENOMIC DNA]</scope>
    <source>
        <strain evidence="1 2">DJ-1</strain>
    </source>
</reference>
<dbReference type="EMBL" id="NTME01000031">
    <property type="protein sequence ID" value="PBJ93313.1"/>
    <property type="molecule type" value="Genomic_DNA"/>
</dbReference>
<dbReference type="Proteomes" id="UP000218102">
    <property type="component" value="Unassembled WGS sequence"/>
</dbReference>
<evidence type="ECO:0000313" key="1">
    <source>
        <dbReference type="EMBL" id="PBJ93313.1"/>
    </source>
</evidence>